<dbReference type="Gene3D" id="3.90.230.10">
    <property type="entry name" value="Creatinase/methionine aminopeptidase superfamily"/>
    <property type="match status" value="1"/>
</dbReference>
<name>X1LM58_9ZZZZ</name>
<evidence type="ECO:0000313" key="4">
    <source>
        <dbReference type="EMBL" id="GAI06916.1"/>
    </source>
</evidence>
<evidence type="ECO:0000256" key="1">
    <source>
        <dbReference type="ARBA" id="ARBA00022438"/>
    </source>
</evidence>
<dbReference type="GO" id="GO:0005737">
    <property type="term" value="C:cytoplasm"/>
    <property type="evidence" value="ECO:0007669"/>
    <property type="project" value="TreeGrafter"/>
</dbReference>
<dbReference type="InterPro" id="IPR036390">
    <property type="entry name" value="WH_DNA-bd_sf"/>
</dbReference>
<reference evidence="4" key="1">
    <citation type="journal article" date="2014" name="Front. Microbiol.">
        <title>High frequency of phylogenetically diverse reductive dehalogenase-homologous genes in deep subseafloor sedimentary metagenomes.</title>
        <authorList>
            <person name="Kawai M."/>
            <person name="Futagami T."/>
            <person name="Toyoda A."/>
            <person name="Takaki Y."/>
            <person name="Nishi S."/>
            <person name="Hori S."/>
            <person name="Arai W."/>
            <person name="Tsubouchi T."/>
            <person name="Morono Y."/>
            <person name="Uchiyama I."/>
            <person name="Ito T."/>
            <person name="Fujiyama A."/>
            <person name="Inagaki F."/>
            <person name="Takami H."/>
        </authorList>
    </citation>
    <scope>NUCLEOTIDE SEQUENCE</scope>
    <source>
        <strain evidence="4">Expedition CK06-06</strain>
    </source>
</reference>
<evidence type="ECO:0008006" key="5">
    <source>
        <dbReference type="Google" id="ProtNLM"/>
    </source>
</evidence>
<dbReference type="SUPFAM" id="SSF55920">
    <property type="entry name" value="Creatinase/aminopeptidase"/>
    <property type="match status" value="1"/>
</dbReference>
<sequence length="117" mass="13230">SVGDVVALEPFVTDGAGYVEDQQKVYILRYLYDRPVRLRMARELLRDVKRAYDGLPFAERWLAKKMSKLRLELTLRELVGVGALLPYHVLAERAGGKVAQAEHTVIVTEDGCEVTTR</sequence>
<evidence type="ECO:0000256" key="2">
    <source>
        <dbReference type="ARBA" id="ARBA00022670"/>
    </source>
</evidence>
<keyword evidence="2" id="KW-0645">Protease</keyword>
<keyword evidence="1" id="KW-0031">Aminopeptidase</keyword>
<accession>X1LM58</accession>
<evidence type="ECO:0000256" key="3">
    <source>
        <dbReference type="ARBA" id="ARBA00022801"/>
    </source>
</evidence>
<feature type="non-terminal residue" evidence="4">
    <location>
        <position position="1"/>
    </location>
</feature>
<dbReference type="PANTHER" id="PTHR45777:SF2">
    <property type="entry name" value="METHIONINE AMINOPEPTIDASE 2"/>
    <property type="match status" value="1"/>
</dbReference>
<dbReference type="EMBL" id="BARV01012703">
    <property type="protein sequence ID" value="GAI06916.1"/>
    <property type="molecule type" value="Genomic_DNA"/>
</dbReference>
<dbReference type="InterPro" id="IPR036005">
    <property type="entry name" value="Creatinase/aminopeptidase-like"/>
</dbReference>
<dbReference type="InterPro" id="IPR050247">
    <property type="entry name" value="Met_Aminopeptidase_Type2"/>
</dbReference>
<organism evidence="4">
    <name type="scientific">marine sediment metagenome</name>
    <dbReference type="NCBI Taxonomy" id="412755"/>
    <lineage>
        <taxon>unclassified sequences</taxon>
        <taxon>metagenomes</taxon>
        <taxon>ecological metagenomes</taxon>
    </lineage>
</organism>
<dbReference type="PANTHER" id="PTHR45777">
    <property type="entry name" value="METHIONINE AMINOPEPTIDASE 2"/>
    <property type="match status" value="1"/>
</dbReference>
<dbReference type="GO" id="GO:0006508">
    <property type="term" value="P:proteolysis"/>
    <property type="evidence" value="ECO:0007669"/>
    <property type="project" value="UniProtKB-KW"/>
</dbReference>
<proteinExistence type="predicted"/>
<dbReference type="Gene3D" id="1.10.10.10">
    <property type="entry name" value="Winged helix-like DNA-binding domain superfamily/Winged helix DNA-binding domain"/>
    <property type="match status" value="1"/>
</dbReference>
<dbReference type="SUPFAM" id="SSF46785">
    <property type="entry name" value="Winged helix' DNA-binding domain"/>
    <property type="match status" value="1"/>
</dbReference>
<comment type="caution">
    <text evidence="4">The sequence shown here is derived from an EMBL/GenBank/DDBJ whole genome shotgun (WGS) entry which is preliminary data.</text>
</comment>
<keyword evidence="3" id="KW-0378">Hydrolase</keyword>
<dbReference type="InterPro" id="IPR036388">
    <property type="entry name" value="WH-like_DNA-bd_sf"/>
</dbReference>
<gene>
    <name evidence="4" type="ORF">S06H3_23389</name>
</gene>
<dbReference type="GO" id="GO:0008235">
    <property type="term" value="F:metalloexopeptidase activity"/>
    <property type="evidence" value="ECO:0007669"/>
    <property type="project" value="TreeGrafter"/>
</dbReference>
<protein>
    <recommendedName>
        <fullName evidence="5">Peptidase M24 domain-containing protein</fullName>
    </recommendedName>
</protein>
<dbReference type="GO" id="GO:0004177">
    <property type="term" value="F:aminopeptidase activity"/>
    <property type="evidence" value="ECO:0007669"/>
    <property type="project" value="UniProtKB-KW"/>
</dbReference>
<dbReference type="AlphaFoldDB" id="X1LM58"/>